<name>A0A537IND0_9BACT</name>
<dbReference type="SMART" id="SM00850">
    <property type="entry name" value="LytTR"/>
    <property type="match status" value="1"/>
</dbReference>
<dbReference type="InterPro" id="IPR007492">
    <property type="entry name" value="LytTR_DNA-bd_dom"/>
</dbReference>
<dbReference type="PROSITE" id="PS50930">
    <property type="entry name" value="HTH_LYTTR"/>
    <property type="match status" value="1"/>
</dbReference>
<organism evidence="2 3">
    <name type="scientific">Candidatus Segetimicrobium genomatis</name>
    <dbReference type="NCBI Taxonomy" id="2569760"/>
    <lineage>
        <taxon>Bacteria</taxon>
        <taxon>Bacillati</taxon>
        <taxon>Candidatus Sysuimicrobiota</taxon>
        <taxon>Candidatus Sysuimicrobiia</taxon>
        <taxon>Candidatus Sysuimicrobiales</taxon>
        <taxon>Candidatus Segetimicrobiaceae</taxon>
        <taxon>Candidatus Segetimicrobium</taxon>
    </lineage>
</organism>
<evidence type="ECO:0000313" key="3">
    <source>
        <dbReference type="Proteomes" id="UP000318834"/>
    </source>
</evidence>
<dbReference type="PANTHER" id="PTHR37299:SF1">
    <property type="entry name" value="STAGE 0 SPORULATION PROTEIN A HOMOLOG"/>
    <property type="match status" value="1"/>
</dbReference>
<dbReference type="InterPro" id="IPR046947">
    <property type="entry name" value="LytR-like"/>
</dbReference>
<dbReference type="AlphaFoldDB" id="A0A537IND0"/>
<dbReference type="PANTHER" id="PTHR37299">
    <property type="entry name" value="TRANSCRIPTIONAL REGULATOR-RELATED"/>
    <property type="match status" value="1"/>
</dbReference>
<dbReference type="GO" id="GO:0000156">
    <property type="term" value="F:phosphorelay response regulator activity"/>
    <property type="evidence" value="ECO:0007669"/>
    <property type="project" value="InterPro"/>
</dbReference>
<dbReference type="GO" id="GO:0003677">
    <property type="term" value="F:DNA binding"/>
    <property type="evidence" value="ECO:0007669"/>
    <property type="project" value="InterPro"/>
</dbReference>
<reference evidence="2 3" key="1">
    <citation type="journal article" date="2019" name="Nat. Microbiol.">
        <title>Mediterranean grassland soil C-N compound turnover is dependent on rainfall and depth, and is mediated by genomically divergent microorganisms.</title>
        <authorList>
            <person name="Diamond S."/>
            <person name="Andeer P.F."/>
            <person name="Li Z."/>
            <person name="Crits-Christoph A."/>
            <person name="Burstein D."/>
            <person name="Anantharaman K."/>
            <person name="Lane K.R."/>
            <person name="Thomas B.C."/>
            <person name="Pan C."/>
            <person name="Northen T.R."/>
            <person name="Banfield J.F."/>
        </authorList>
    </citation>
    <scope>NUCLEOTIDE SEQUENCE [LARGE SCALE GENOMIC DNA]</scope>
    <source>
        <strain evidence="2">NP_8</strain>
    </source>
</reference>
<feature type="domain" description="HTH LytTR-type" evidence="1">
    <location>
        <begin position="39"/>
        <end position="143"/>
    </location>
</feature>
<sequence length="143" mass="15977">MSQAASKRVSGPLVLWSSGPPAEGVAEPVARAEPALDRLPVRLDGEIRLLPIADVLYCYANGDRTMLVTRTGELRSHLSLSRLAERLEPFRFFRCHRAYLVNLGNVCSVIPWTRNAFSLTLEGGKEVPLSKHRVGELRKLLNW</sequence>
<dbReference type="EMBL" id="VBAP01000078">
    <property type="protein sequence ID" value="TMI72861.1"/>
    <property type="molecule type" value="Genomic_DNA"/>
</dbReference>
<evidence type="ECO:0000313" key="2">
    <source>
        <dbReference type="EMBL" id="TMI72861.1"/>
    </source>
</evidence>
<comment type="caution">
    <text evidence="2">The sequence shown here is derived from an EMBL/GenBank/DDBJ whole genome shotgun (WGS) entry which is preliminary data.</text>
</comment>
<dbReference type="Proteomes" id="UP000318834">
    <property type="component" value="Unassembled WGS sequence"/>
</dbReference>
<evidence type="ECO:0000259" key="1">
    <source>
        <dbReference type="PROSITE" id="PS50930"/>
    </source>
</evidence>
<gene>
    <name evidence="2" type="ORF">E6H05_10520</name>
</gene>
<dbReference type="Gene3D" id="2.40.50.1020">
    <property type="entry name" value="LytTr DNA-binding domain"/>
    <property type="match status" value="1"/>
</dbReference>
<proteinExistence type="predicted"/>
<dbReference type="Pfam" id="PF04397">
    <property type="entry name" value="LytTR"/>
    <property type="match status" value="1"/>
</dbReference>
<protein>
    <submittedName>
        <fullName evidence="2">LytTR family transcriptional regulator</fullName>
    </submittedName>
</protein>
<accession>A0A537IND0</accession>